<organism evidence="2 3">
    <name type="scientific">Batrachochytrium dendrobatidis (strain JEL423)</name>
    <dbReference type="NCBI Taxonomy" id="403673"/>
    <lineage>
        <taxon>Eukaryota</taxon>
        <taxon>Fungi</taxon>
        <taxon>Fungi incertae sedis</taxon>
        <taxon>Chytridiomycota</taxon>
        <taxon>Chytridiomycota incertae sedis</taxon>
        <taxon>Chytridiomycetes</taxon>
        <taxon>Rhizophydiales</taxon>
        <taxon>Rhizophydiales incertae sedis</taxon>
        <taxon>Batrachochytrium</taxon>
    </lineage>
</organism>
<sequence>MQPSESHIGKSDVVHSARDSSATTLKAKLLEDVTNKSDGPANSYLKKLATKHDEKNTSIPVAAPNVDHVQAVNQHENHPPQHPSENLSDQAVNQTVALDVSKTNESVSSTVYTAASTQHPKQTYVSQPDTIHQQATNTVQHHNQLPETSIHHTQKPVVLGQPHNIHSHLPPTLHVKNHLLHHPLAPLDNLDTVSVVSNTSTNATNVTSMSNAQHPIKGHYVDTNRGGNEVVKTRRAKKMIAGGSNYAASTLEGQGSKHNSAGIVGLQRRTSGTWGHPSNNSNHIQARKAHQAKLPVIGGTQAIPFKDPLYQFKPKVDIRGVNLPMLSISSMSTDKRKDAPKPKDFSGLPFIGSDKTRMLDMRLGAGNTEGLTATILPTLNPRDDYH</sequence>
<dbReference type="EMBL" id="DS022306">
    <property type="protein sequence ID" value="OAJ41742.1"/>
    <property type="molecule type" value="Genomic_DNA"/>
</dbReference>
<gene>
    <name evidence="2" type="ORF">BDEG_25289</name>
</gene>
<evidence type="ECO:0000313" key="2">
    <source>
        <dbReference type="EMBL" id="OAJ41742.1"/>
    </source>
</evidence>
<accession>A0A177WPF1</accession>
<dbReference type="VEuPathDB" id="FungiDB:BDEG_25289"/>
<dbReference type="AlphaFoldDB" id="A0A177WPF1"/>
<evidence type="ECO:0000313" key="3">
    <source>
        <dbReference type="Proteomes" id="UP000077115"/>
    </source>
</evidence>
<feature type="region of interest" description="Disordered" evidence="1">
    <location>
        <begin position="1"/>
        <end position="22"/>
    </location>
</feature>
<evidence type="ECO:0000256" key="1">
    <source>
        <dbReference type="SAM" id="MobiDB-lite"/>
    </source>
</evidence>
<proteinExistence type="predicted"/>
<reference evidence="2 3" key="2">
    <citation type="submission" date="2016-05" db="EMBL/GenBank/DDBJ databases">
        <title>Lineage-specific infection strategies underlie the spectrum of fungal disease in amphibians.</title>
        <authorList>
            <person name="Cuomo C.A."/>
            <person name="Farrer R.A."/>
            <person name="James T."/>
            <person name="Longcore J."/>
            <person name="Birren B."/>
        </authorList>
    </citation>
    <scope>NUCLEOTIDE SEQUENCE [LARGE SCALE GENOMIC DNA]</scope>
    <source>
        <strain evidence="2 3">JEL423</strain>
    </source>
</reference>
<feature type="compositionally biased region" description="Basic and acidic residues" evidence="1">
    <location>
        <begin position="7"/>
        <end position="18"/>
    </location>
</feature>
<dbReference type="Proteomes" id="UP000077115">
    <property type="component" value="Unassembled WGS sequence"/>
</dbReference>
<protein>
    <submittedName>
        <fullName evidence="2">Uncharacterized protein</fullName>
    </submittedName>
</protein>
<name>A0A177WPF1_BATDL</name>
<reference evidence="2 3" key="1">
    <citation type="submission" date="2006-10" db="EMBL/GenBank/DDBJ databases">
        <title>The Genome Sequence of Batrachochytrium dendrobatidis JEL423.</title>
        <authorList>
            <consortium name="The Broad Institute Genome Sequencing Platform"/>
            <person name="Birren B."/>
            <person name="Lander E."/>
            <person name="Galagan J."/>
            <person name="Cuomo C."/>
            <person name="Devon K."/>
            <person name="Jaffe D."/>
            <person name="Butler J."/>
            <person name="Alvarez P."/>
            <person name="Gnerre S."/>
            <person name="Grabherr M."/>
            <person name="Kleber M."/>
            <person name="Mauceli E."/>
            <person name="Brockman W."/>
            <person name="Young S."/>
            <person name="LaButti K."/>
            <person name="Sykes S."/>
            <person name="DeCaprio D."/>
            <person name="Crawford M."/>
            <person name="Koehrsen M."/>
            <person name="Engels R."/>
            <person name="Montgomery P."/>
            <person name="Pearson M."/>
            <person name="Howarth C."/>
            <person name="Larson L."/>
            <person name="White J."/>
            <person name="O'Leary S."/>
            <person name="Kodira C."/>
            <person name="Zeng Q."/>
            <person name="Yandava C."/>
            <person name="Alvarado L."/>
            <person name="Longcore J."/>
            <person name="James T."/>
        </authorList>
    </citation>
    <scope>NUCLEOTIDE SEQUENCE [LARGE SCALE GENOMIC DNA]</scope>
    <source>
        <strain evidence="2 3">JEL423</strain>
    </source>
</reference>